<keyword evidence="1" id="KW-0732">Signal</keyword>
<dbReference type="Proteomes" id="UP000189674">
    <property type="component" value="Chromosome"/>
</dbReference>
<evidence type="ECO:0000313" key="2">
    <source>
        <dbReference type="EMBL" id="AQT68340.1"/>
    </source>
</evidence>
<feature type="chain" id="PRO_5012097991" description="PEP-CTERM protein-sorting domain-containing protein" evidence="1">
    <location>
        <begin position="26"/>
        <end position="246"/>
    </location>
</feature>
<gene>
    <name evidence="2" type="ORF">STSP2_01499</name>
</gene>
<organism evidence="2 3">
    <name type="scientific">Anaerohalosphaera lusitana</name>
    <dbReference type="NCBI Taxonomy" id="1936003"/>
    <lineage>
        <taxon>Bacteria</taxon>
        <taxon>Pseudomonadati</taxon>
        <taxon>Planctomycetota</taxon>
        <taxon>Phycisphaerae</taxon>
        <taxon>Sedimentisphaerales</taxon>
        <taxon>Anaerohalosphaeraceae</taxon>
        <taxon>Anaerohalosphaera</taxon>
    </lineage>
</organism>
<name>A0A1U9NL96_9BACT</name>
<protein>
    <recommendedName>
        <fullName evidence="4">PEP-CTERM protein-sorting domain-containing protein</fullName>
    </recommendedName>
</protein>
<dbReference type="EMBL" id="CP019791">
    <property type="protein sequence ID" value="AQT68340.1"/>
    <property type="molecule type" value="Genomic_DNA"/>
</dbReference>
<evidence type="ECO:0008006" key="4">
    <source>
        <dbReference type="Google" id="ProtNLM"/>
    </source>
</evidence>
<reference evidence="3" key="1">
    <citation type="submission" date="2017-02" db="EMBL/GenBank/DDBJ databases">
        <title>Comparative genomics and description of representatives of a novel lineage of planctomycetes thriving in anoxic sediments.</title>
        <authorList>
            <person name="Spring S."/>
            <person name="Bunk B."/>
            <person name="Sproer C."/>
        </authorList>
    </citation>
    <scope>NUCLEOTIDE SEQUENCE [LARGE SCALE GENOMIC DNA]</scope>
    <source>
        <strain evidence="3">ST-NAGAB-D1</strain>
    </source>
</reference>
<feature type="signal peptide" evidence="1">
    <location>
        <begin position="1"/>
        <end position="25"/>
    </location>
</feature>
<proteinExistence type="predicted"/>
<evidence type="ECO:0000313" key="3">
    <source>
        <dbReference type="Proteomes" id="UP000189674"/>
    </source>
</evidence>
<accession>A0A1U9NL96</accession>
<sequence precursor="true">MLFSKTKLLQSVCAVLVAVCGFCKADIVEYTGSLSTPGGIETLGSWDSATMDWTVTRDSSDSGIAGWWKYEYTFNITVQNEGQSAISHLTLERSVESSGIDFADFQYWVDGEAVGNITTEFVDYNATSNTDGVGPAAIKFETDDSDISDLGHEFRLSFYSRRNPVWGDFYAKNGKYSGQGQDALFNSAWNISMTDEGLIDYDPITPPSSGSLNSHILVPDTTVIPEPTSLMLAAFGMGLMRLRRRS</sequence>
<keyword evidence="3" id="KW-1185">Reference proteome</keyword>
<evidence type="ECO:0000256" key="1">
    <source>
        <dbReference type="SAM" id="SignalP"/>
    </source>
</evidence>
<dbReference type="AlphaFoldDB" id="A0A1U9NL96"/>
<dbReference type="KEGG" id="alus:STSP2_01499"/>